<dbReference type="EMBL" id="CP040058">
    <property type="protein sequence ID" value="QCP35123.1"/>
    <property type="molecule type" value="Genomic_DNA"/>
</dbReference>
<protein>
    <submittedName>
        <fullName evidence="1">Transcriptional regulator, TetR family</fullName>
    </submittedName>
</protein>
<dbReference type="InterPro" id="IPR009057">
    <property type="entry name" value="Homeodomain-like_sf"/>
</dbReference>
<gene>
    <name evidence="1" type="ORF">AR1Y2_1669</name>
</gene>
<dbReference type="RefSeq" id="WP_137328543.1">
    <property type="nucleotide sequence ID" value="NZ_CP040058.1"/>
</dbReference>
<evidence type="ECO:0000313" key="2">
    <source>
        <dbReference type="Proteomes" id="UP000298653"/>
    </source>
</evidence>
<sequence length="195" mass="22692">MPPKAKITKQMILNTALDLTRETGFETVNARSIAGKLQCSTRPIFTCYENMDALKKDFLAFAYEYYEWYVEDYRNRVNISPCLVLPLSYIEFAREETHLFKLLFVNDMDLDMTEAKDFYKEADNEKRAEEFSEIIGIGLEKAKVIFLDLFLYTHGIAVLTATKKLTLDRKSAEKRVVNILSLFIREEIPGWDICN</sequence>
<dbReference type="AlphaFoldDB" id="A0A4P8IGN7"/>
<evidence type="ECO:0000313" key="1">
    <source>
        <dbReference type="EMBL" id="QCP35123.1"/>
    </source>
</evidence>
<proteinExistence type="predicted"/>
<dbReference type="KEGG" id="arf:AR1Y2_1669"/>
<keyword evidence="2" id="KW-1185">Reference proteome</keyword>
<reference evidence="1 2" key="1">
    <citation type="submission" date="2019-05" db="EMBL/GenBank/DDBJ databases">
        <title>Complete genome sequencing of Anaerostipes rhamnosivorans.</title>
        <authorList>
            <person name="Bui T.P.N."/>
            <person name="de Vos W.M."/>
        </authorList>
    </citation>
    <scope>NUCLEOTIDE SEQUENCE [LARGE SCALE GENOMIC DNA]</scope>
    <source>
        <strain evidence="1 2">1y2</strain>
    </source>
</reference>
<name>A0A4P8IGN7_9FIRM</name>
<dbReference type="Proteomes" id="UP000298653">
    <property type="component" value="Chromosome"/>
</dbReference>
<dbReference type="SUPFAM" id="SSF46689">
    <property type="entry name" value="Homeodomain-like"/>
    <property type="match status" value="1"/>
</dbReference>
<accession>A0A4P8IGN7</accession>
<organism evidence="1 2">
    <name type="scientific">Anaerostipes rhamnosivorans</name>
    <dbReference type="NCBI Taxonomy" id="1229621"/>
    <lineage>
        <taxon>Bacteria</taxon>
        <taxon>Bacillati</taxon>
        <taxon>Bacillota</taxon>
        <taxon>Clostridia</taxon>
        <taxon>Lachnospirales</taxon>
        <taxon>Lachnospiraceae</taxon>
        <taxon>Anaerostipes</taxon>
    </lineage>
</organism>
<dbReference type="Gene3D" id="1.10.357.10">
    <property type="entry name" value="Tetracycline Repressor, domain 2"/>
    <property type="match status" value="1"/>
</dbReference>
<dbReference type="OrthoDB" id="66596at2"/>